<evidence type="ECO:0000256" key="2">
    <source>
        <dbReference type="SAM" id="MobiDB-lite"/>
    </source>
</evidence>
<comment type="caution">
    <text evidence="4">The sequence shown here is derived from an EMBL/GenBank/DDBJ whole genome shotgun (WGS) entry which is preliminary data.</text>
</comment>
<dbReference type="EMBL" id="BEXD01000358">
    <property type="protein sequence ID" value="GBB86786.1"/>
    <property type="molecule type" value="Genomic_DNA"/>
</dbReference>
<dbReference type="Proteomes" id="UP000247702">
    <property type="component" value="Unassembled WGS sequence"/>
</dbReference>
<feature type="compositionally biased region" description="Acidic residues" evidence="2">
    <location>
        <begin position="1299"/>
        <end position="1319"/>
    </location>
</feature>
<evidence type="ECO:0000259" key="3">
    <source>
        <dbReference type="Pfam" id="PF25808"/>
    </source>
</evidence>
<reference evidence="5" key="2">
    <citation type="submission" date="2019-10" db="EMBL/GenBank/DDBJ databases">
        <title>Conservation and host-specific expression of non-tandemly repeated heterogenous ribosome RNA gene in arbuscular mycorrhizal fungi.</title>
        <authorList>
            <person name="Maeda T."/>
            <person name="Kobayashi Y."/>
            <person name="Nakagawa T."/>
            <person name="Ezawa T."/>
            <person name="Yamaguchi K."/>
            <person name="Bino T."/>
            <person name="Nishimoto Y."/>
            <person name="Shigenobu S."/>
            <person name="Kawaguchi M."/>
        </authorList>
    </citation>
    <scope>NUCLEOTIDE SEQUENCE</scope>
    <source>
        <strain evidence="5">HR1</strain>
    </source>
</reference>
<dbReference type="InterPro" id="IPR040108">
    <property type="entry name" value="Laa1/Sip1/HEATR5"/>
</dbReference>
<dbReference type="GO" id="GO:0005794">
    <property type="term" value="C:Golgi apparatus"/>
    <property type="evidence" value="ECO:0007669"/>
    <property type="project" value="TreeGrafter"/>
</dbReference>
<dbReference type="InterPro" id="IPR057981">
    <property type="entry name" value="TPR_LAA1-like_C"/>
</dbReference>
<keyword evidence="6" id="KW-1185">Reference proteome</keyword>
<dbReference type="PANTHER" id="PTHR21663:SF0">
    <property type="entry name" value="HEAT REPEAT-CONTAINING PROTEIN 5B"/>
    <property type="match status" value="1"/>
</dbReference>
<dbReference type="GO" id="GO:0042147">
    <property type="term" value="P:retrograde transport, endosome to Golgi"/>
    <property type="evidence" value="ECO:0007669"/>
    <property type="project" value="TreeGrafter"/>
</dbReference>
<feature type="region of interest" description="Disordered" evidence="2">
    <location>
        <begin position="1"/>
        <end position="24"/>
    </location>
</feature>
<dbReference type="STRING" id="94130.A0A2Z6R222"/>
<dbReference type="GO" id="GO:0008104">
    <property type="term" value="P:intracellular protein localization"/>
    <property type="evidence" value="ECO:0007669"/>
    <property type="project" value="TreeGrafter"/>
</dbReference>
<evidence type="ECO:0000313" key="5">
    <source>
        <dbReference type="EMBL" id="GES76217.1"/>
    </source>
</evidence>
<organism evidence="4 6">
    <name type="scientific">Rhizophagus clarus</name>
    <dbReference type="NCBI Taxonomy" id="94130"/>
    <lineage>
        <taxon>Eukaryota</taxon>
        <taxon>Fungi</taxon>
        <taxon>Fungi incertae sedis</taxon>
        <taxon>Mucoromycota</taxon>
        <taxon>Glomeromycotina</taxon>
        <taxon>Glomeromycetes</taxon>
        <taxon>Glomerales</taxon>
        <taxon>Glomeraceae</taxon>
        <taxon>Rhizophagus</taxon>
    </lineage>
</organism>
<dbReference type="GO" id="GO:0016020">
    <property type="term" value="C:membrane"/>
    <property type="evidence" value="ECO:0007669"/>
    <property type="project" value="TreeGrafter"/>
</dbReference>
<dbReference type="EMBL" id="BLAL01000019">
    <property type="protein sequence ID" value="GES76217.1"/>
    <property type="molecule type" value="Genomic_DNA"/>
</dbReference>
<sequence length="2255" mass="248310">MASPRVSSASTGRDSPNPTSFNEPFQFDEHKLASYAANPEKQELYVFNWLANLERELKKTEKDTIKQCQANLEKQLLKFISSITPKPQRPIRQLIARIFVIIYIKGDSRTLFDTITALQSLVGVGKNVGEKETKLAALHCIGIILKSLGDKILSLVPETVNICLKTIKNSSNPLIVRLEAIYTINRSLEGAGKGVTESIVKDIMKQMRSGLNDKALIIKVASVQCMHAIAKYTHQQYPITSNELDNLLNQMVKLLDSSNQTIRRSVSSYIATLLAGTQNEVDFLAISSTSSSKKKSSTTTHTLSQTSGDDGLSLGSQQSDSSSSTKVILSVEEMLTNLSTIYNKQSTSREVRAAIIESYSALFLQLGTKYVELNYSFIAQHLLKDLVSHSRNSSSRYETLNVREHCELLLRDVIGTRLLSEQGQVTAVRELANGWLKQWSANQAEPSKLSLVCAVNEISGLLLDLGGAASTVFDVVADPLVTLLSHTSYSVQIATAWCLRCLCYSLPIKLSGLITKVHGLLSKDLNNLANQAASGDLPKRTLGYAYGLAALLSVIPSRPLDVSFELSARVFSLSTQLIKTSEKKDLSVASIQIQVAWILIGSLMSLGPNFVKLHLPQLLILWKMALPKPNSNKESISNRSESEWSFMFHVRECVLGAMLSFLLHNSKLVTSDVSKRLVALLNNALTFTTLVPNSFSNNLTPNSSSISIATQLPFSSLKFSDRENMLKRRIFQCFVVIRPISAYDNLSTQLLKLSVSQFADPEKNVGSAITAAIAAAVSGSFTSVWTTGDEYAYGVTSRLQGMNIDIANLVDNDDEEGNSRKVGVRDWLNRDLVESRVENQLEQPIIGAPEYDSLMIYTTYWLSSSNNNNNNNNNNKMPKPVPAATALVDYSLELFGLVFPAQSAQVQELILDQLIKSTKHPRLEKSPGRKMAVQVNMVIGLLAVFKNIMNKSNGNKNNNGIADKRIGSIAMDMLQETIIHPDPYLRNAASEALGRLLSIVGGNLVTTQMQLLVDQVVNNREPDTRAGSALALGCIYSHVGGMAAGSHLKTLVGILLSLSSDPHPVVHFWALYALAKVIESAGLMFSQYVSSTLGIIAKLYMADTHEPGGGSVGTTNVGLGFSAYQQFGKIIYGLIGTLGPELQSSAKVRNLCLNLMIELRNDEEQMVVVESIRCLQHFIMFAQQFVDLPRLVAFLQFQLSSKHLPLKEVAITCLYQLVQKNAKHVFEVAVPGLDNQLFSLLDTDPTIDGVKDIVKSWLNQTAIDNPSLWVELCRKVMSKTGSVASAGAPIEPPSLDLSGNDDLDGTGNENDLDGGGDEVEGFDVKVEKERTNAFQVRNRELEKNTKLIQDSVQIPPRWRTQLFALQCLRQVIEVISNSGDKDHFDLIVAKKKGATGKDYLVLRVQELIKMAFTASTAVVSEMRLEGLTVLRDVIEKFAATPDPDFEEAALLEQYQAQIGAALTPAFTAESSPEILSAAVKVCAVFVGSGIVKELYRMGRILKLLTTALENCKDHVSFTTVGDVKDLSPHAAIMIKLSVLNAWAELQVSSIKQSYLIQVIEPNLSLLCPLWVSALKEYARVQVEPDVAEAQINTIGNGRSGGSGGNFGGSTQTEVFDSMYSGLTREVILPYYNMSWLTILGAVASLLESGNPLIIGALNGNDSSSTSNVDVNEEEEFADFETDKENGSFDDFTDFTTATETSTKKEAVKDFFILFGLCVEALSQTFGGSNRSSGLLIGGANLNLNNPNNTNENEKVVKTCINALKAFLRPSVVGTVFLEKEMVIELINLFDRLILTEGFEVQYDIIQIAANIINDYGNTYLCEDLLSTDDKSGTINGNLDDTNTNDECDDKSRTVIFYILRLIVNIFFQKIPSLSTRPTSLRIFRLPQGNARGQTSQQISTILKTSIEALTSLIVVVPIKYKNDFIAITFYIFISIIQDSQFQQNDIIQNVLYNIKLLCNGGNLEKLFKEEKDINNFSKIIHSSIWSILTKINSLFISEKVEYTEEEVSIIKNCLLAITLLFTCNSKSCLKSKELQNGSIEMLKKGFQSNDVTISITSLQCIRTLILLSTKSTNDTIITTENTTTASASMEISNNFIKALIPQLVIFLQNIKESGLGQNDEKLNIIEEIIKTLLTINTVANESQKSLVIAVILPTLINLLENPPLESYNQLPQLHSISIKHILSLATSQPLDFKEALGLLSPQLKTKLENAIRFNVLQEQVTQQRLQQEKERKVNEQLELSKGPSIVLKNDFSGFS</sequence>
<feature type="domain" description="LAA1-like C-terminal TPR repeats" evidence="3">
    <location>
        <begin position="2042"/>
        <end position="2222"/>
    </location>
</feature>
<feature type="region of interest" description="Disordered" evidence="2">
    <location>
        <begin position="292"/>
        <end position="320"/>
    </location>
</feature>
<feature type="compositionally biased region" description="Polar residues" evidence="2">
    <location>
        <begin position="1"/>
        <end position="23"/>
    </location>
</feature>
<protein>
    <submittedName>
        <fullName evidence="5">Clathrin-coated vesicle protein</fullName>
    </submittedName>
</protein>
<name>A0A2Z6R222_9GLOM</name>
<gene>
    <name evidence="5" type="ORF">RCL2_000362300</name>
    <name evidence="4" type="ORF">RclHR1_01320021</name>
</gene>
<evidence type="ECO:0000313" key="6">
    <source>
        <dbReference type="Proteomes" id="UP000247702"/>
    </source>
</evidence>
<dbReference type="InterPro" id="IPR046837">
    <property type="entry name" value="Laa1/Sip1/HEATR5-like_HEAT"/>
</dbReference>
<accession>A0A2Z6R222</accession>
<dbReference type="GO" id="GO:0006897">
    <property type="term" value="P:endocytosis"/>
    <property type="evidence" value="ECO:0007669"/>
    <property type="project" value="TreeGrafter"/>
</dbReference>
<dbReference type="Pfam" id="PF20210">
    <property type="entry name" value="Laa1_Sip1_HTR5"/>
    <property type="match status" value="1"/>
</dbReference>
<dbReference type="InterPro" id="IPR016024">
    <property type="entry name" value="ARM-type_fold"/>
</dbReference>
<dbReference type="OrthoDB" id="192608at2759"/>
<evidence type="ECO:0000256" key="1">
    <source>
        <dbReference type="ARBA" id="ARBA00008304"/>
    </source>
</evidence>
<evidence type="ECO:0000313" key="4">
    <source>
        <dbReference type="EMBL" id="GBB86786.1"/>
    </source>
</evidence>
<dbReference type="Gene3D" id="1.25.10.10">
    <property type="entry name" value="Leucine-rich Repeat Variant"/>
    <property type="match status" value="3"/>
</dbReference>
<dbReference type="Pfam" id="PF25468">
    <property type="entry name" value="HEAT_HEATR5A"/>
    <property type="match status" value="1"/>
</dbReference>
<reference evidence="4 6" key="1">
    <citation type="submission" date="2017-11" db="EMBL/GenBank/DDBJ databases">
        <title>The genome of Rhizophagus clarus HR1 reveals common genetic basis of auxotrophy among arbuscular mycorrhizal fungi.</title>
        <authorList>
            <person name="Kobayashi Y."/>
        </authorList>
    </citation>
    <scope>NUCLEOTIDE SEQUENCE [LARGE SCALE GENOMIC DNA]</scope>
    <source>
        <strain evidence="4 6">HR1</strain>
    </source>
</reference>
<dbReference type="SUPFAM" id="SSF48371">
    <property type="entry name" value="ARM repeat"/>
    <property type="match status" value="3"/>
</dbReference>
<feature type="region of interest" description="Disordered" evidence="2">
    <location>
        <begin position="1284"/>
        <end position="1319"/>
    </location>
</feature>
<dbReference type="InterPro" id="IPR011989">
    <property type="entry name" value="ARM-like"/>
</dbReference>
<dbReference type="GO" id="GO:0030139">
    <property type="term" value="C:endocytic vesicle"/>
    <property type="evidence" value="ECO:0007669"/>
    <property type="project" value="TreeGrafter"/>
</dbReference>
<dbReference type="PANTHER" id="PTHR21663">
    <property type="entry name" value="HYPOTHETICAL HEAT DOMAIN-CONTAINING"/>
    <property type="match status" value="1"/>
</dbReference>
<dbReference type="Proteomes" id="UP000615446">
    <property type="component" value="Unassembled WGS sequence"/>
</dbReference>
<proteinExistence type="inferred from homology"/>
<dbReference type="Pfam" id="PF25808">
    <property type="entry name" value="TPR_LAA1_C"/>
    <property type="match status" value="1"/>
</dbReference>
<comment type="similarity">
    <text evidence="1">Belongs to the HEATR5 family.</text>
</comment>
<dbReference type="GO" id="GO:0005829">
    <property type="term" value="C:cytosol"/>
    <property type="evidence" value="ECO:0007669"/>
    <property type="project" value="GOC"/>
</dbReference>